<gene>
    <name evidence="2" type="ORF">C7383_11587</name>
</gene>
<sequence>MFNYYGGKWKRKREHILKLDGYKCQVAKMYGKAEEANTVHHIYPADIYPEYAWCDWNLISVSLAGHNKLENRATGELTGLGRQLQQRTKPGVDWRGRRKAPLG</sequence>
<evidence type="ECO:0008006" key="4">
    <source>
        <dbReference type="Google" id="ProtNLM"/>
    </source>
</evidence>
<accession>A0AB73SZM4</accession>
<organism evidence="2 3">
    <name type="scientific">Murimonas intestini</name>
    <dbReference type="NCBI Taxonomy" id="1337051"/>
    <lineage>
        <taxon>Bacteria</taxon>
        <taxon>Bacillati</taxon>
        <taxon>Bacillota</taxon>
        <taxon>Clostridia</taxon>
        <taxon>Lachnospirales</taxon>
        <taxon>Lachnospiraceae</taxon>
        <taxon>Murimonas</taxon>
    </lineage>
</organism>
<protein>
    <recommendedName>
        <fullName evidence="4">HNH endonuclease</fullName>
    </recommendedName>
</protein>
<proteinExistence type="predicted"/>
<dbReference type="EMBL" id="QGGY01000015">
    <property type="protein sequence ID" value="PWJ72931.1"/>
    <property type="molecule type" value="Genomic_DNA"/>
</dbReference>
<dbReference type="AlphaFoldDB" id="A0AB73SZM4"/>
<evidence type="ECO:0000256" key="1">
    <source>
        <dbReference type="SAM" id="MobiDB-lite"/>
    </source>
</evidence>
<reference evidence="2 3" key="1">
    <citation type="submission" date="2018-05" db="EMBL/GenBank/DDBJ databases">
        <authorList>
            <person name="Goeker M."/>
            <person name="Huntemann M."/>
            <person name="Clum A."/>
            <person name="Pillay M."/>
            <person name="Palaniappan K."/>
            <person name="Varghese N."/>
            <person name="Mikhailova N."/>
            <person name="Stamatis D."/>
            <person name="Reddy T."/>
            <person name="Daum C."/>
            <person name="Shapiro N."/>
            <person name="Ivanova N."/>
            <person name="Kyrpides N."/>
            <person name="Woyke T."/>
        </authorList>
    </citation>
    <scope>NUCLEOTIDE SEQUENCE [LARGE SCALE GENOMIC DNA]</scope>
    <source>
        <strain evidence="2 3">DSM 26524</strain>
    </source>
</reference>
<dbReference type="Proteomes" id="UP000245412">
    <property type="component" value="Unassembled WGS sequence"/>
</dbReference>
<name>A0AB73SZM4_9FIRM</name>
<keyword evidence="3" id="KW-1185">Reference proteome</keyword>
<evidence type="ECO:0000313" key="3">
    <source>
        <dbReference type="Proteomes" id="UP000245412"/>
    </source>
</evidence>
<evidence type="ECO:0000313" key="2">
    <source>
        <dbReference type="EMBL" id="PWJ72931.1"/>
    </source>
</evidence>
<dbReference type="RefSeq" id="WP_109748098.1">
    <property type="nucleotide sequence ID" value="NZ_JANKBI010000015.1"/>
</dbReference>
<comment type="caution">
    <text evidence="2">The sequence shown here is derived from an EMBL/GenBank/DDBJ whole genome shotgun (WGS) entry which is preliminary data.</text>
</comment>
<feature type="region of interest" description="Disordered" evidence="1">
    <location>
        <begin position="80"/>
        <end position="103"/>
    </location>
</feature>